<dbReference type="AlphaFoldDB" id="A0A450U7R8"/>
<feature type="compositionally biased region" description="Basic and acidic residues" evidence="1">
    <location>
        <begin position="44"/>
        <end position="63"/>
    </location>
</feature>
<evidence type="ECO:0000256" key="1">
    <source>
        <dbReference type="SAM" id="MobiDB-lite"/>
    </source>
</evidence>
<evidence type="ECO:0000313" key="2">
    <source>
        <dbReference type="EMBL" id="VFJ87853.1"/>
    </source>
</evidence>
<name>A0A450U7R8_9GAMM</name>
<dbReference type="EMBL" id="CAADFF010000008">
    <property type="protein sequence ID" value="VFJ87853.1"/>
    <property type="molecule type" value="Genomic_DNA"/>
</dbReference>
<reference evidence="2" key="1">
    <citation type="submission" date="2019-02" db="EMBL/GenBank/DDBJ databases">
        <authorList>
            <person name="Gruber-Vodicka R. H."/>
            <person name="Seah K. B. B."/>
        </authorList>
    </citation>
    <scope>NUCLEOTIDE SEQUENCE</scope>
    <source>
        <strain evidence="2">BECK_M7</strain>
    </source>
</reference>
<protein>
    <submittedName>
        <fullName evidence="2">Uncharacterized protein</fullName>
    </submittedName>
</protein>
<organism evidence="2">
    <name type="scientific">Candidatus Kentrum sp. LFY</name>
    <dbReference type="NCBI Taxonomy" id="2126342"/>
    <lineage>
        <taxon>Bacteria</taxon>
        <taxon>Pseudomonadati</taxon>
        <taxon>Pseudomonadota</taxon>
        <taxon>Gammaproteobacteria</taxon>
        <taxon>Candidatus Kentrum</taxon>
    </lineage>
</organism>
<feature type="region of interest" description="Disordered" evidence="1">
    <location>
        <begin position="30"/>
        <end position="85"/>
    </location>
</feature>
<proteinExistence type="predicted"/>
<sequence>MHVLMLPFNGTSRPGASVIRLMMGRRSEWLKKINRMRPQRGRAATKEKTTVGDRSLSEVEGNGHKKSRNPHKKSTDSSAGERDHAFSLSMPTLRCKAAAAHSRSRVPVALVRTSEKIEAAGIEDVVGEALSGACHVR</sequence>
<feature type="compositionally biased region" description="Basic and acidic residues" evidence="1">
    <location>
        <begin position="73"/>
        <end position="85"/>
    </location>
</feature>
<accession>A0A450U7R8</accession>
<gene>
    <name evidence="2" type="ORF">BECKLFY1418B_GA0070995_100821</name>
</gene>